<keyword evidence="2" id="KW-1185">Reference proteome</keyword>
<dbReference type="EMBL" id="LWDF02001786">
    <property type="protein sequence ID" value="KAE8237449.1"/>
    <property type="molecule type" value="Genomic_DNA"/>
</dbReference>
<evidence type="ECO:0000313" key="1">
    <source>
        <dbReference type="EMBL" id="KAE8237449.1"/>
    </source>
</evidence>
<sequence>MLGHHLQPTCPPPSTWWPPSPPLAWLARKPALTWSTLAIPSPCPPTPPLDAVVARCAAIRALALCFPTIGVPILSRIQKSKQFLTSRLWHSISLGALPNDLADLYFAAISPYIFAPTTPFVSRADLVLPRALGGFDLIDPDHMATALSISFLRRYLCDESPVGSWLRLGLTSELRRRFAAPPALLLVRSGPSFTALQHADTRAEGLFGRLLHALASVDLGISPDWIHLPAPSLVTLPWRLAFASLPLTDQRLVNYTRTGWITLGDLLWLGPLPPSSGSSTVHLGPPPSLSVARNSILLPYAPRLPGDVPSLPWDELWPSLPGGVSAALAAYALATPAPFRMPGPFSLAEFSARPPSAGWLPMAQDASFATFPWHLLTIGGRPLLSAFPASVRRSLTPSTPRAPKWTFPAPVSASFWSCVWADLEASPLTVALRSECLLVLGRNLWTYRAKDALCPAGCLVPDSPTHGICACPEALLVWHACLPLLRALGVSTPLTFDPFHIVGAWPAVSRLRPRLVLWRNVVLATLHTARVVAGRDARVAGRTPDFHHCAVMDVLSHATTAAVSCLTAAWDRLTPASPGVARFRDRWLKGSSLLREDGPSLAAFPVRAAYSSSPSTAPQLPS</sequence>
<dbReference type="AlphaFoldDB" id="A0A177T6N8"/>
<name>A0A177T6N8_9BASI</name>
<reference evidence="1" key="2">
    <citation type="journal article" date="2019" name="IMA Fungus">
        <title>Genome sequencing and comparison of five Tilletia species to identify candidate genes for the detection of regulated species infecting wheat.</title>
        <authorList>
            <person name="Nguyen H.D.T."/>
            <person name="Sultana T."/>
            <person name="Kesanakurti P."/>
            <person name="Hambleton S."/>
        </authorList>
    </citation>
    <scope>NUCLEOTIDE SEQUENCE</scope>
    <source>
        <strain evidence="1">DAOMC 236416</strain>
    </source>
</reference>
<dbReference type="Proteomes" id="UP000077521">
    <property type="component" value="Unassembled WGS sequence"/>
</dbReference>
<reference evidence="1" key="1">
    <citation type="submission" date="2016-04" db="EMBL/GenBank/DDBJ databases">
        <authorList>
            <person name="Nguyen H.D."/>
            <person name="Samba Siva P."/>
            <person name="Cullis J."/>
            <person name="Levesque C.A."/>
            <person name="Hambleton S."/>
        </authorList>
    </citation>
    <scope>NUCLEOTIDE SEQUENCE</scope>
    <source>
        <strain evidence="1">DAOMC 236416</strain>
    </source>
</reference>
<organism evidence="1 2">
    <name type="scientific">Tilletia indica</name>
    <dbReference type="NCBI Taxonomy" id="43049"/>
    <lineage>
        <taxon>Eukaryota</taxon>
        <taxon>Fungi</taxon>
        <taxon>Dikarya</taxon>
        <taxon>Basidiomycota</taxon>
        <taxon>Ustilaginomycotina</taxon>
        <taxon>Exobasidiomycetes</taxon>
        <taxon>Tilletiales</taxon>
        <taxon>Tilletiaceae</taxon>
        <taxon>Tilletia</taxon>
    </lineage>
</organism>
<accession>A0A177T6N8</accession>
<protein>
    <submittedName>
        <fullName evidence="1">Uncharacterized protein</fullName>
    </submittedName>
</protein>
<gene>
    <name evidence="1" type="ORF">A4X13_0g8782</name>
</gene>
<comment type="caution">
    <text evidence="1">The sequence shown here is derived from an EMBL/GenBank/DDBJ whole genome shotgun (WGS) entry which is preliminary data.</text>
</comment>
<proteinExistence type="predicted"/>
<evidence type="ECO:0000313" key="2">
    <source>
        <dbReference type="Proteomes" id="UP000077521"/>
    </source>
</evidence>